<evidence type="ECO:0000256" key="2">
    <source>
        <dbReference type="ARBA" id="ARBA00023002"/>
    </source>
</evidence>
<feature type="domain" description="TauD/TfdA-like" evidence="4">
    <location>
        <begin position="41"/>
        <end position="282"/>
    </location>
</feature>
<evidence type="ECO:0000256" key="3">
    <source>
        <dbReference type="ARBA" id="ARBA00023194"/>
    </source>
</evidence>
<dbReference type="InterPro" id="IPR050411">
    <property type="entry name" value="AlphaKG_dependent_hydroxylases"/>
</dbReference>
<accession>A0A2D0KB62</accession>
<dbReference type="GO" id="GO:0017000">
    <property type="term" value="P:antibiotic biosynthetic process"/>
    <property type="evidence" value="ECO:0007669"/>
    <property type="project" value="UniProtKB-KW"/>
</dbReference>
<dbReference type="PANTHER" id="PTHR10696:SF56">
    <property type="entry name" value="TAUD_TFDA-LIKE DOMAIN-CONTAINING PROTEIN"/>
    <property type="match status" value="1"/>
</dbReference>
<dbReference type="SUPFAM" id="SSF51197">
    <property type="entry name" value="Clavaminate synthase-like"/>
    <property type="match status" value="1"/>
</dbReference>
<proteinExistence type="predicted"/>
<evidence type="ECO:0000313" key="6">
    <source>
        <dbReference type="Proteomes" id="UP000222366"/>
    </source>
</evidence>
<sequence>MSFSSYSRPIAWRGNTVFERSARFSQSLEVLLRAMADGYQPGKRDETLRHDLHRELELGSGVLVHDSPTLKYLQTVPFRALFSKFCFWFGMPVSINKQGHYLKEVRDHGVRDNHGMPQRGHLTNQELAFHSDRADLTVLSCWSPAARGGTFRIRSSADVVSQAEQRQPSWLSQLNKPIPHDLRDEGGQPWIALPLLSENHYQFVLRYIRKFNDSVVRHGIEQTQEINQMLADIDIIIEQPNHYAELNFSKGMLVILNNHITLHARTCFENDKKHERCLLRCWLSSEFTRPLPISFLPLFHNVDAGTLRGGVLPEKTR</sequence>
<dbReference type="PANTHER" id="PTHR10696">
    <property type="entry name" value="GAMMA-BUTYROBETAINE HYDROXYLASE-RELATED"/>
    <property type="match status" value="1"/>
</dbReference>
<name>A0A2D0KB62_9GAMM</name>
<reference evidence="5 6" key="1">
    <citation type="journal article" date="2017" name="Nat. Microbiol.">
        <title>Natural product diversity associated with the nematode symbionts Photorhabdus and Xenorhabdus.</title>
        <authorList>
            <person name="Tobias N.J."/>
            <person name="Wolff H."/>
            <person name="Djahanschiri B."/>
            <person name="Grundmann F."/>
            <person name="Kronenwerth M."/>
            <person name="Shi Y.M."/>
            <person name="Simonyi S."/>
            <person name="Grun P."/>
            <person name="Shapiro-Ilan D."/>
            <person name="Pidot S.J."/>
            <person name="Stinear T.P."/>
            <person name="Ebersberger I."/>
            <person name="Bode H.B."/>
        </authorList>
    </citation>
    <scope>NUCLEOTIDE SEQUENCE [LARGE SCALE GENOMIC DNA]</scope>
    <source>
        <strain evidence="5 6">DSM 17904</strain>
    </source>
</reference>
<gene>
    <name evidence="5" type="ORF">Xsto_03731</name>
</gene>
<evidence type="ECO:0000259" key="4">
    <source>
        <dbReference type="Pfam" id="PF02668"/>
    </source>
</evidence>
<dbReference type="GO" id="GO:0016706">
    <property type="term" value="F:2-oxoglutarate-dependent dioxygenase activity"/>
    <property type="evidence" value="ECO:0007669"/>
    <property type="project" value="UniProtKB-ARBA"/>
</dbReference>
<dbReference type="Pfam" id="PF02668">
    <property type="entry name" value="TauD"/>
    <property type="match status" value="1"/>
</dbReference>
<dbReference type="Proteomes" id="UP000222366">
    <property type="component" value="Unassembled WGS sequence"/>
</dbReference>
<dbReference type="Gene3D" id="3.60.130.10">
    <property type="entry name" value="Clavaminate synthase-like"/>
    <property type="match status" value="1"/>
</dbReference>
<keyword evidence="2" id="KW-0560">Oxidoreductase</keyword>
<comment type="caution">
    <text evidence="5">The sequence shown here is derived from an EMBL/GenBank/DDBJ whole genome shotgun (WGS) entry which is preliminary data.</text>
</comment>
<comment type="cofactor">
    <cofactor evidence="1">
        <name>Fe(2+)</name>
        <dbReference type="ChEBI" id="CHEBI:29033"/>
    </cofactor>
</comment>
<dbReference type="EMBL" id="NJAJ01000053">
    <property type="protein sequence ID" value="PHM60704.1"/>
    <property type="molecule type" value="Genomic_DNA"/>
</dbReference>
<evidence type="ECO:0000256" key="1">
    <source>
        <dbReference type="ARBA" id="ARBA00001954"/>
    </source>
</evidence>
<organism evidence="5 6">
    <name type="scientific">Xenorhabdus stockiae</name>
    <dbReference type="NCBI Taxonomy" id="351614"/>
    <lineage>
        <taxon>Bacteria</taxon>
        <taxon>Pseudomonadati</taxon>
        <taxon>Pseudomonadota</taxon>
        <taxon>Gammaproteobacteria</taxon>
        <taxon>Enterobacterales</taxon>
        <taxon>Morganellaceae</taxon>
        <taxon>Xenorhabdus</taxon>
    </lineage>
</organism>
<dbReference type="AlphaFoldDB" id="A0A2D0KB62"/>
<keyword evidence="6" id="KW-1185">Reference proteome</keyword>
<keyword evidence="3" id="KW-0045">Antibiotic biosynthesis</keyword>
<dbReference type="InterPro" id="IPR042098">
    <property type="entry name" value="TauD-like_sf"/>
</dbReference>
<evidence type="ECO:0000313" key="5">
    <source>
        <dbReference type="EMBL" id="PHM60704.1"/>
    </source>
</evidence>
<dbReference type="InterPro" id="IPR003819">
    <property type="entry name" value="TauD/TfdA-like"/>
</dbReference>
<protein>
    <submittedName>
        <fullName evidence="5">Clavaminic acid synthetase</fullName>
    </submittedName>
</protein>